<dbReference type="GO" id="GO:0006508">
    <property type="term" value="P:proteolysis"/>
    <property type="evidence" value="ECO:0007669"/>
    <property type="project" value="UniProtKB-KW"/>
</dbReference>
<evidence type="ECO:0000256" key="5">
    <source>
        <dbReference type="ARBA" id="ARBA00023049"/>
    </source>
</evidence>
<accession>A0A5R9QX14</accession>
<dbReference type="SUPFAM" id="SSF102712">
    <property type="entry name" value="JAB1/MPN domain"/>
    <property type="match status" value="1"/>
</dbReference>
<name>A0A5R9QX14_9GAMM</name>
<dbReference type="GO" id="GO:0046872">
    <property type="term" value="F:metal ion binding"/>
    <property type="evidence" value="ECO:0007669"/>
    <property type="project" value="UniProtKB-KW"/>
</dbReference>
<dbReference type="InterPro" id="IPR028090">
    <property type="entry name" value="JAB_dom_prok"/>
</dbReference>
<dbReference type="GO" id="GO:0008237">
    <property type="term" value="F:metallopeptidase activity"/>
    <property type="evidence" value="ECO:0007669"/>
    <property type="project" value="UniProtKB-KW"/>
</dbReference>
<keyword evidence="2" id="KW-0479">Metal-binding</keyword>
<reference evidence="7 8" key="1">
    <citation type="journal article" date="2017" name="Eur. J. Clin. Microbiol. Infect. Dis.">
        <title>Uncommonly isolated clinical Pseudomonas: identification and phylogenetic assignation.</title>
        <authorList>
            <person name="Mulet M."/>
            <person name="Gomila M."/>
            <person name="Ramirez A."/>
            <person name="Cardew S."/>
            <person name="Moore E.R."/>
            <person name="Lalucat J."/>
            <person name="Garcia-Valdes E."/>
        </authorList>
    </citation>
    <scope>NUCLEOTIDE SEQUENCE [LARGE SCALE GENOMIC DNA]</scope>
    <source>
        <strain evidence="7 8">SD129</strain>
    </source>
</reference>
<evidence type="ECO:0000313" key="8">
    <source>
        <dbReference type="Proteomes" id="UP000306753"/>
    </source>
</evidence>
<evidence type="ECO:0000256" key="2">
    <source>
        <dbReference type="ARBA" id="ARBA00022723"/>
    </source>
</evidence>
<evidence type="ECO:0000256" key="1">
    <source>
        <dbReference type="ARBA" id="ARBA00022670"/>
    </source>
</evidence>
<protein>
    <recommendedName>
        <fullName evidence="6">JAB domain-containing protein</fullName>
    </recommendedName>
</protein>
<evidence type="ECO:0000256" key="3">
    <source>
        <dbReference type="ARBA" id="ARBA00022801"/>
    </source>
</evidence>
<gene>
    <name evidence="7" type="ORF">DN820_09415</name>
</gene>
<dbReference type="Proteomes" id="UP000306753">
    <property type="component" value="Unassembled WGS sequence"/>
</dbReference>
<keyword evidence="4" id="KW-0862">Zinc</keyword>
<dbReference type="Gene3D" id="3.40.140.10">
    <property type="entry name" value="Cytidine Deaminase, domain 2"/>
    <property type="match status" value="1"/>
</dbReference>
<proteinExistence type="predicted"/>
<dbReference type="RefSeq" id="WP_138411551.1">
    <property type="nucleotide sequence ID" value="NZ_QLAG01000010.1"/>
</dbReference>
<dbReference type="EMBL" id="QLAG01000010">
    <property type="protein sequence ID" value="TLX63605.1"/>
    <property type="molecule type" value="Genomic_DNA"/>
</dbReference>
<dbReference type="AlphaFoldDB" id="A0A5R9QX14"/>
<evidence type="ECO:0000259" key="6">
    <source>
        <dbReference type="Pfam" id="PF14464"/>
    </source>
</evidence>
<keyword evidence="5" id="KW-0482">Metalloprotease</keyword>
<evidence type="ECO:0000313" key="7">
    <source>
        <dbReference type="EMBL" id="TLX63605.1"/>
    </source>
</evidence>
<feature type="domain" description="JAB" evidence="6">
    <location>
        <begin position="20"/>
        <end position="135"/>
    </location>
</feature>
<organism evidence="7 8">
    <name type="scientific">Stutzerimonas nosocomialis</name>
    <dbReference type="NCBI Taxonomy" id="1056496"/>
    <lineage>
        <taxon>Bacteria</taxon>
        <taxon>Pseudomonadati</taxon>
        <taxon>Pseudomonadota</taxon>
        <taxon>Gammaproteobacteria</taxon>
        <taxon>Pseudomonadales</taxon>
        <taxon>Pseudomonadaceae</taxon>
        <taxon>Stutzerimonas</taxon>
    </lineage>
</organism>
<sequence>MRFITTWRRPEDEQFVYLSQSVLEIFERHIQSDDGTEAGGILLGYVRGKHLEVLEASEPTRQDRRLRYFFERMIHGHKSLADRRWQETNGLVRYLGEWHTHPQEVPSPSYIDLDEWKILAKGRADKRPLLAVVVGRQNLHVELMHADGMRHEFLQISSIV</sequence>
<evidence type="ECO:0000256" key="4">
    <source>
        <dbReference type="ARBA" id="ARBA00022833"/>
    </source>
</evidence>
<keyword evidence="8" id="KW-1185">Reference proteome</keyword>
<comment type="caution">
    <text evidence="7">The sequence shown here is derived from an EMBL/GenBank/DDBJ whole genome shotgun (WGS) entry which is preliminary data.</text>
</comment>
<keyword evidence="1" id="KW-0645">Protease</keyword>
<keyword evidence="3" id="KW-0378">Hydrolase</keyword>
<dbReference type="Pfam" id="PF14464">
    <property type="entry name" value="Prok-JAB"/>
    <property type="match status" value="1"/>
</dbReference>